<dbReference type="EMBL" id="BPLR01003466">
    <property type="protein sequence ID" value="GIX84950.1"/>
    <property type="molecule type" value="Genomic_DNA"/>
</dbReference>
<proteinExistence type="predicted"/>
<name>A0AAV4NMF1_CAEEX</name>
<accession>A0AAV4NMF1</accession>
<keyword evidence="2" id="KW-1185">Reference proteome</keyword>
<reference evidence="1 2" key="1">
    <citation type="submission" date="2021-06" db="EMBL/GenBank/DDBJ databases">
        <title>Caerostris extrusa draft genome.</title>
        <authorList>
            <person name="Kono N."/>
            <person name="Arakawa K."/>
        </authorList>
    </citation>
    <scope>NUCLEOTIDE SEQUENCE [LARGE SCALE GENOMIC DNA]</scope>
</reference>
<evidence type="ECO:0000313" key="1">
    <source>
        <dbReference type="EMBL" id="GIX84950.1"/>
    </source>
</evidence>
<dbReference type="AlphaFoldDB" id="A0AAV4NMF1"/>
<sequence>MLCGRNISDNKAIAKMKYITTFIISPWLDSGGRHVMSSFNHEPTASSHGTVQEKRRKIKGDMHFLYSSATTLDLFGHESGVQDLCLKNGYCCKPDKRDTMVLLETAPTFHFSDESSIFGHQLDHPRIFYSCDFPVVDSGGCHVISSFNHQPTTSSYDTEHEKRPEDKGDIHFVYPLLLRRWIYLVSTANKLWCSSERVVAGLVSLMEAM</sequence>
<gene>
    <name evidence="1" type="ORF">CEXT_407251</name>
</gene>
<comment type="caution">
    <text evidence="1">The sequence shown here is derived from an EMBL/GenBank/DDBJ whole genome shotgun (WGS) entry which is preliminary data.</text>
</comment>
<evidence type="ECO:0000313" key="2">
    <source>
        <dbReference type="Proteomes" id="UP001054945"/>
    </source>
</evidence>
<organism evidence="1 2">
    <name type="scientific">Caerostris extrusa</name>
    <name type="common">Bark spider</name>
    <name type="synonym">Caerostris bankana</name>
    <dbReference type="NCBI Taxonomy" id="172846"/>
    <lineage>
        <taxon>Eukaryota</taxon>
        <taxon>Metazoa</taxon>
        <taxon>Ecdysozoa</taxon>
        <taxon>Arthropoda</taxon>
        <taxon>Chelicerata</taxon>
        <taxon>Arachnida</taxon>
        <taxon>Araneae</taxon>
        <taxon>Araneomorphae</taxon>
        <taxon>Entelegynae</taxon>
        <taxon>Araneoidea</taxon>
        <taxon>Araneidae</taxon>
        <taxon>Caerostris</taxon>
    </lineage>
</organism>
<protein>
    <submittedName>
        <fullName evidence="1">Uncharacterized protein</fullName>
    </submittedName>
</protein>
<dbReference type="Proteomes" id="UP001054945">
    <property type="component" value="Unassembled WGS sequence"/>
</dbReference>